<accession>A0ABQ0LDQ4</accession>
<evidence type="ECO:0000313" key="2">
    <source>
        <dbReference type="Proteomes" id="UP000815677"/>
    </source>
</evidence>
<proteinExistence type="predicted"/>
<sequence length="128" mass="14103">MGMLVFKTQILTQMVQVVKNENQLRFSSSCGTDCSVRTHWAFRVGVFTGPGTGPAGSFCSNIPSQRQSSESLVVIQRSGGENAGTTLLAKVSGLLRRKTWAWRKLPERASWLLSDRVMYPVRVVVDGV</sequence>
<evidence type="ECO:0000313" key="1">
    <source>
        <dbReference type="EMBL" id="GAT49229.1"/>
    </source>
</evidence>
<dbReference type="EMBL" id="DF845338">
    <property type="protein sequence ID" value="GAT49229.1"/>
    <property type="molecule type" value="Genomic_DNA"/>
</dbReference>
<name>A0ABQ0LDQ4_MYCCL</name>
<reference evidence="1" key="1">
    <citation type="submission" date="2014-09" db="EMBL/GenBank/DDBJ databases">
        <title>Genome sequence of the luminous mushroom Mycena chlorophos for searching fungal bioluminescence genes.</title>
        <authorList>
            <person name="Tanaka Y."/>
            <person name="Kasuga D."/>
            <person name="Oba Y."/>
            <person name="Hase S."/>
            <person name="Sato K."/>
            <person name="Oba Y."/>
            <person name="Sakakibara Y."/>
        </authorList>
    </citation>
    <scope>NUCLEOTIDE SEQUENCE</scope>
</reference>
<protein>
    <submittedName>
        <fullName evidence="1">Uncharacterized protein</fullName>
    </submittedName>
</protein>
<gene>
    <name evidence="1" type="ORF">MCHLO_06555</name>
</gene>
<keyword evidence="2" id="KW-1185">Reference proteome</keyword>
<organism evidence="1 2">
    <name type="scientific">Mycena chlorophos</name>
    <name type="common">Agaric fungus</name>
    <name type="synonym">Agaricus chlorophos</name>
    <dbReference type="NCBI Taxonomy" id="658473"/>
    <lineage>
        <taxon>Eukaryota</taxon>
        <taxon>Fungi</taxon>
        <taxon>Dikarya</taxon>
        <taxon>Basidiomycota</taxon>
        <taxon>Agaricomycotina</taxon>
        <taxon>Agaricomycetes</taxon>
        <taxon>Agaricomycetidae</taxon>
        <taxon>Agaricales</taxon>
        <taxon>Marasmiineae</taxon>
        <taxon>Mycenaceae</taxon>
        <taxon>Mycena</taxon>
    </lineage>
</organism>
<dbReference type="Proteomes" id="UP000815677">
    <property type="component" value="Unassembled WGS sequence"/>
</dbReference>